<proteinExistence type="predicted"/>
<accession>A0A1Y2KUZ7</accession>
<gene>
    <name evidence="1" type="ORF">TMES_20940</name>
</gene>
<evidence type="ECO:0000313" key="2">
    <source>
        <dbReference type="Proteomes" id="UP000193391"/>
    </source>
</evidence>
<reference evidence="1 2" key="1">
    <citation type="submission" date="2014-03" db="EMBL/GenBank/DDBJ databases">
        <title>The draft genome sequence of Thalassospira mesophila JCM 18969.</title>
        <authorList>
            <person name="Lai Q."/>
            <person name="Shao Z."/>
        </authorList>
    </citation>
    <scope>NUCLEOTIDE SEQUENCE [LARGE SCALE GENOMIC DNA]</scope>
    <source>
        <strain evidence="1 2">JCM 18969</strain>
    </source>
</reference>
<protein>
    <submittedName>
        <fullName evidence="1">Uncharacterized protein</fullName>
    </submittedName>
</protein>
<name>A0A1Y2KUZ7_9PROT</name>
<dbReference type="EMBL" id="JFKA01000018">
    <property type="protein sequence ID" value="OSQ35490.1"/>
    <property type="molecule type" value="Genomic_DNA"/>
</dbReference>
<dbReference type="AlphaFoldDB" id="A0A1Y2KUZ7"/>
<sequence length="370" mass="42402">MSIIEQFLEIKYKGERFSGGRLPLDVLADLQALEEILATFAREIWLKENDRERMPKGYTDWFHMSLTGVEDGSALPKLQLQVNEDQQRSLDGSDTRFSLMQKAETEFFRVIKAAADGDKVTLSPSQIRNFNRFLTNLKPGEAFQYTSRPTSGSTSGENIVFLDLERRKRLLTSVTSTYEQRIQGRARLKGVEEEGKLKFFSNSLKQFLVVDNSRPPTEYGKHIGNYYEFDLTVERRHDDSISNVITIHELSLLENPVISAIDEMEKLPKGWLDGFGEPISSTVREAAKDFVLSIDRDIPEFYAVAPTEEGGVLLEFKQDNWDYGVEFNSDSTVSYFGIDFRGEGEFSKEYRQDETSILEVKIKEDICRND</sequence>
<evidence type="ECO:0000313" key="1">
    <source>
        <dbReference type="EMBL" id="OSQ35490.1"/>
    </source>
</evidence>
<dbReference type="Proteomes" id="UP000193391">
    <property type="component" value="Unassembled WGS sequence"/>
</dbReference>
<dbReference type="OrthoDB" id="8456019at2"/>
<dbReference type="STRING" id="1293891.TMES_20940"/>
<comment type="caution">
    <text evidence="1">The sequence shown here is derived from an EMBL/GenBank/DDBJ whole genome shotgun (WGS) entry which is preliminary data.</text>
</comment>
<organism evidence="1 2">
    <name type="scientific">Thalassospira mesophila</name>
    <dbReference type="NCBI Taxonomy" id="1293891"/>
    <lineage>
        <taxon>Bacteria</taxon>
        <taxon>Pseudomonadati</taxon>
        <taxon>Pseudomonadota</taxon>
        <taxon>Alphaproteobacteria</taxon>
        <taxon>Rhodospirillales</taxon>
        <taxon>Thalassospiraceae</taxon>
        <taxon>Thalassospira</taxon>
    </lineage>
</organism>
<dbReference type="RefSeq" id="WP_085586275.1">
    <property type="nucleotide sequence ID" value="NZ_JFKA01000018.1"/>
</dbReference>
<keyword evidence="2" id="KW-1185">Reference proteome</keyword>